<reference evidence="2" key="1">
    <citation type="submission" date="2017-08" db="EMBL/GenBank/DDBJ databases">
        <authorList>
            <person name="Polle J.E."/>
            <person name="Barry K."/>
            <person name="Cushman J."/>
            <person name="Schmutz J."/>
            <person name="Tran D."/>
            <person name="Hathwaick L.T."/>
            <person name="Yim W.C."/>
            <person name="Jenkins J."/>
            <person name="Mckie-Krisberg Z.M."/>
            <person name="Prochnik S."/>
            <person name="Lindquist E."/>
            <person name="Dockter R.B."/>
            <person name="Adam C."/>
            <person name="Molina H."/>
            <person name="Bunkerborg J."/>
            <person name="Jin E."/>
            <person name="Buchheim M."/>
            <person name="Magnuson J."/>
        </authorList>
    </citation>
    <scope>NUCLEOTIDE SEQUENCE</scope>
    <source>
        <strain evidence="2">CCAP 19/18</strain>
    </source>
</reference>
<comment type="subcellular location">
    <subcellularLocation>
        <location evidence="1">Cytoplasm</location>
        <location evidence="1">Cytoskeleton</location>
        <location evidence="1">Cilium axoneme</location>
    </subcellularLocation>
</comment>
<organism evidence="2 3">
    <name type="scientific">Dunaliella salina</name>
    <name type="common">Green alga</name>
    <name type="synonym">Protococcus salinus</name>
    <dbReference type="NCBI Taxonomy" id="3046"/>
    <lineage>
        <taxon>Eukaryota</taxon>
        <taxon>Viridiplantae</taxon>
        <taxon>Chlorophyta</taxon>
        <taxon>core chlorophytes</taxon>
        <taxon>Chlorophyceae</taxon>
        <taxon>CS clade</taxon>
        <taxon>Chlamydomonadales</taxon>
        <taxon>Dunaliellaceae</taxon>
        <taxon>Dunaliella</taxon>
    </lineage>
</organism>
<dbReference type="Proteomes" id="UP000815325">
    <property type="component" value="Unassembled WGS sequence"/>
</dbReference>
<evidence type="ECO:0000256" key="1">
    <source>
        <dbReference type="ARBA" id="ARBA00004430"/>
    </source>
</evidence>
<keyword evidence="3" id="KW-1185">Reference proteome</keyword>
<dbReference type="Gene3D" id="3.80.10.10">
    <property type="entry name" value="Ribonuclease Inhibitor"/>
    <property type="match status" value="1"/>
</dbReference>
<dbReference type="SUPFAM" id="SSF52047">
    <property type="entry name" value="RNI-like"/>
    <property type="match status" value="1"/>
</dbReference>
<comment type="caution">
    <text evidence="2">The sequence shown here is derived from an EMBL/GenBank/DDBJ whole genome shotgun (WGS) entry which is preliminary data.</text>
</comment>
<name>A0ABQ7G016_DUNSA</name>
<evidence type="ECO:0000313" key="3">
    <source>
        <dbReference type="Proteomes" id="UP000815325"/>
    </source>
</evidence>
<evidence type="ECO:0000313" key="2">
    <source>
        <dbReference type="EMBL" id="KAF5827943.1"/>
    </source>
</evidence>
<evidence type="ECO:0008006" key="4">
    <source>
        <dbReference type="Google" id="ProtNLM"/>
    </source>
</evidence>
<proteinExistence type="predicted"/>
<dbReference type="InterPro" id="IPR032675">
    <property type="entry name" value="LRR_dom_sf"/>
</dbReference>
<accession>A0ABQ7G016</accession>
<protein>
    <recommendedName>
        <fullName evidence="4">Encoded protein</fullName>
    </recommendedName>
</protein>
<gene>
    <name evidence="2" type="ORF">DUNSADRAFT_18477</name>
</gene>
<sequence length="521" mass="56640">MQVGRIFAMLPDKDARQSFYNASPVVSRAHSVAVYGIKAITLAGTRLLPSGGNPFDTVPEGASLRELTIVFDSPPNSSCLASCVTSTLNTRPGLLVGLEKVTINGLEARDLQMLGTIAQVCRNLHTINISTAGNSGDFGPSSLPANLPDSLASLRGLSELQLTMGRSGDGGVWSGMASDCLVEALAACTTSRSLILSETRSDSECDSKSKWMPKLVWSLPNLEHLALGKRDCGCQVDTLHPADISQWWPGANVGQFLVSQASLQSLCIAEIGVHELAGFMSSNFFDRFPVLRSLEIKVLHDNDCEDPFEELAESLEEVGFRHGRAGNLNVSVSDQLHVCKFWLLFFLEQGFECNAVHNLLLQISISRLVGDEDYTLFQGIDTKFFEERARLVAEELPHLQGLTLIHFDASDVQAFLAGCMAFTQELQGLKRLELQLACYSQEEFMLIGQMVGALCTSAASVERAHVLDVQLEISSTSTFTPSQIAKLALEHGVNACVGAYMQSFQTASRVHFSISVEDTRV</sequence>
<dbReference type="EMBL" id="MU070394">
    <property type="protein sequence ID" value="KAF5827943.1"/>
    <property type="molecule type" value="Genomic_DNA"/>
</dbReference>